<keyword evidence="8" id="KW-1185">Reference proteome</keyword>
<dbReference type="CDD" id="cd03127">
    <property type="entry name" value="tetraspanin_LEL"/>
    <property type="match status" value="1"/>
</dbReference>
<evidence type="ECO:0000256" key="1">
    <source>
        <dbReference type="ARBA" id="ARBA00004141"/>
    </source>
</evidence>
<dbReference type="PANTHER" id="PTHR19282">
    <property type="entry name" value="TETRASPANIN"/>
    <property type="match status" value="1"/>
</dbReference>
<evidence type="ECO:0000256" key="4">
    <source>
        <dbReference type="ARBA" id="ARBA00022989"/>
    </source>
</evidence>
<dbReference type="PIRSF" id="PIRSF002419">
    <property type="entry name" value="Tetraspanin"/>
    <property type="match status" value="1"/>
</dbReference>
<name>A0ABY6LKR6_9ARAC</name>
<comment type="similarity">
    <text evidence="2 6">Belongs to the tetraspanin (TM4SF) family.</text>
</comment>
<feature type="transmembrane region" description="Helical" evidence="6">
    <location>
        <begin position="65"/>
        <end position="91"/>
    </location>
</feature>
<dbReference type="PANTHER" id="PTHR19282:SF534">
    <property type="entry name" value="TETRASPANIN FAMILY-RELATED"/>
    <property type="match status" value="1"/>
</dbReference>
<keyword evidence="5 6" id="KW-0472">Membrane</keyword>
<evidence type="ECO:0000256" key="2">
    <source>
        <dbReference type="ARBA" id="ARBA00006840"/>
    </source>
</evidence>
<evidence type="ECO:0000313" key="7">
    <source>
        <dbReference type="EMBL" id="UYV80300.1"/>
    </source>
</evidence>
<dbReference type="Proteomes" id="UP001235939">
    <property type="component" value="Chromosome 18"/>
</dbReference>
<sequence length="262" mass="29107">MMCLGFALLGIGVWIRSDTDFWEYHNTLPIPQYYVATYVAMVIGVVLLITGFLGCFGAAVDSPCLLLSAIVFMAMMVLCQIVASCFVWKMADGDKVIQGNLPRPLTKVSEVPALRQMDSARIPPLFVALTDVPVCPQLQQFLIEEIRQQIELSKGGNEQAKRFLNLLQLHLECCGGYDMQDYHGTTIPQSCNSDRTNNIYIHGCGENLRRYLEIKAGTLGGICLGLGMLEDSSFIYPKNNAIAVIEMYGDLRLFTGQQLLYS</sequence>
<keyword evidence="3 6" id="KW-0812">Transmembrane</keyword>
<dbReference type="Gene3D" id="1.10.1450.10">
    <property type="entry name" value="Tetraspanin"/>
    <property type="match status" value="1"/>
</dbReference>
<comment type="subcellular location">
    <subcellularLocation>
        <location evidence="1 6">Membrane</location>
        <topology evidence="1 6">Multi-pass membrane protein</topology>
    </subcellularLocation>
</comment>
<dbReference type="InterPro" id="IPR008952">
    <property type="entry name" value="Tetraspanin_EC2_sf"/>
</dbReference>
<feature type="transmembrane region" description="Helical" evidence="6">
    <location>
        <begin position="33"/>
        <end position="53"/>
    </location>
</feature>
<dbReference type="Pfam" id="PF00335">
    <property type="entry name" value="Tetraspanin"/>
    <property type="match status" value="1"/>
</dbReference>
<dbReference type="InterPro" id="IPR018499">
    <property type="entry name" value="Tetraspanin/Peripherin"/>
</dbReference>
<evidence type="ECO:0000256" key="6">
    <source>
        <dbReference type="RuleBase" id="RU361218"/>
    </source>
</evidence>
<organism evidence="7 8">
    <name type="scientific">Cordylochernes scorpioides</name>
    <dbReference type="NCBI Taxonomy" id="51811"/>
    <lineage>
        <taxon>Eukaryota</taxon>
        <taxon>Metazoa</taxon>
        <taxon>Ecdysozoa</taxon>
        <taxon>Arthropoda</taxon>
        <taxon>Chelicerata</taxon>
        <taxon>Arachnida</taxon>
        <taxon>Pseudoscorpiones</taxon>
        <taxon>Cheliferoidea</taxon>
        <taxon>Chernetidae</taxon>
        <taxon>Cordylochernes</taxon>
    </lineage>
</organism>
<comment type="caution">
    <text evidence="6">Lacks conserved residue(s) required for the propagation of feature annotation.</text>
</comment>
<dbReference type="InterPro" id="IPR000301">
    <property type="entry name" value="Tetraspanin_animals"/>
</dbReference>
<keyword evidence="4 6" id="KW-1133">Transmembrane helix</keyword>
<dbReference type="PRINTS" id="PR00259">
    <property type="entry name" value="TMFOUR"/>
</dbReference>
<accession>A0ABY6LKR6</accession>
<reference evidence="7 8" key="1">
    <citation type="submission" date="2022-01" db="EMBL/GenBank/DDBJ databases">
        <title>A chromosomal length assembly of Cordylochernes scorpioides.</title>
        <authorList>
            <person name="Zeh D."/>
            <person name="Zeh J."/>
        </authorList>
    </citation>
    <scope>NUCLEOTIDE SEQUENCE [LARGE SCALE GENOMIC DNA]</scope>
    <source>
        <strain evidence="7">IN4F17</strain>
        <tissue evidence="7">Whole Body</tissue>
    </source>
</reference>
<proteinExistence type="inferred from homology"/>
<evidence type="ECO:0000313" key="8">
    <source>
        <dbReference type="Proteomes" id="UP001235939"/>
    </source>
</evidence>
<protein>
    <recommendedName>
        <fullName evidence="6">Tetraspanin</fullName>
    </recommendedName>
</protein>
<gene>
    <name evidence="7" type="ORF">LAZ67_18002356</name>
</gene>
<dbReference type="SUPFAM" id="SSF48652">
    <property type="entry name" value="Tetraspanin"/>
    <property type="match status" value="1"/>
</dbReference>
<dbReference type="EMBL" id="CP092880">
    <property type="protein sequence ID" value="UYV80300.1"/>
    <property type="molecule type" value="Genomic_DNA"/>
</dbReference>
<evidence type="ECO:0000256" key="3">
    <source>
        <dbReference type="ARBA" id="ARBA00022692"/>
    </source>
</evidence>
<evidence type="ECO:0000256" key="5">
    <source>
        <dbReference type="ARBA" id="ARBA00023136"/>
    </source>
</evidence>